<dbReference type="AlphaFoldDB" id="A0A9P3LFD3"/>
<evidence type="ECO:0000313" key="3">
    <source>
        <dbReference type="Proteomes" id="UP000703269"/>
    </source>
</evidence>
<dbReference type="OrthoDB" id="3226657at2759"/>
<comment type="caution">
    <text evidence="2">The sequence shown here is derived from an EMBL/GenBank/DDBJ whole genome shotgun (WGS) entry which is preliminary data.</text>
</comment>
<evidence type="ECO:0000256" key="1">
    <source>
        <dbReference type="SAM" id="MobiDB-lite"/>
    </source>
</evidence>
<sequence>MEGKDRKVKVTNNSILPEPNPSDGAASSVATTSTSSSTIAEAVSSLFQRTYDFFQPRSNIHFYYDVGGQEGWVSAADAPWDLNDLSVTIPMQLPLDPRREYMLFHGSRRGTTLPEITVRLQMWCMIKLARSGTVSETHLFGSSGGNCRAFALIPEPRSPIPFQWAHFGAGAISSELADTPCDTLDVRKLLCSLNNVLGTRYFLNAPGLQPCLEHFLSTTRDFGEVYGQLRAFWKGWQGSHADFTRLLPRIALREEQGVAMRRDVLQGGYIQDSKAAPRRVWDLYSNRVVLQHYAVNPYTGGSGEISSNTWPVSHSWVVEAARVDVQTPINGYQWPVPIPRGTTLDHVRVELLNCGAEYVWLDVLCLRQRGRPEDEEQRKEEWKLDVPTIGGIYSMTNVPCITYFNGLGLPFDPSQATRSSDRHWLNRIWTLQEAAPFWLPGGITGATCPETRRFFREHLLEAMPYVGNTRSWDVEVVQRAVLERHCSTELDRVHGLAYILGCKTLPIYDEGISPELAWAMLLKHMPARTRDFLAARHIEHRPNTSSLLPSLKYFSECNITFLDEFQGVDLRLCNPWTLGASEPGMYYHEMIRSFGPIHIVRRPRFPLDTLVFRYPVNDGPHYSIMCGTGGTFSAGSAYMILRPGWGTWIVAEVVRERRIAGTADMMALEVLKRGYLRPSLLTDLRELPDHELVNVVYVG</sequence>
<proteinExistence type="predicted"/>
<organism evidence="2 3">
    <name type="scientific">Phanerochaete sordida</name>
    <dbReference type="NCBI Taxonomy" id="48140"/>
    <lineage>
        <taxon>Eukaryota</taxon>
        <taxon>Fungi</taxon>
        <taxon>Dikarya</taxon>
        <taxon>Basidiomycota</taxon>
        <taxon>Agaricomycotina</taxon>
        <taxon>Agaricomycetes</taxon>
        <taxon>Polyporales</taxon>
        <taxon>Phanerochaetaceae</taxon>
        <taxon>Phanerochaete</taxon>
    </lineage>
</organism>
<reference evidence="2 3" key="1">
    <citation type="submission" date="2021-08" db="EMBL/GenBank/DDBJ databases">
        <title>Draft Genome Sequence of Phanerochaete sordida strain YK-624.</title>
        <authorList>
            <person name="Mori T."/>
            <person name="Dohra H."/>
            <person name="Suzuki T."/>
            <person name="Kawagishi H."/>
            <person name="Hirai H."/>
        </authorList>
    </citation>
    <scope>NUCLEOTIDE SEQUENCE [LARGE SCALE GENOMIC DNA]</scope>
    <source>
        <strain evidence="2 3">YK-624</strain>
    </source>
</reference>
<protein>
    <recommendedName>
        <fullName evidence="4">Heterokaryon incompatibility domain-containing protein</fullName>
    </recommendedName>
</protein>
<dbReference type="Proteomes" id="UP000703269">
    <property type="component" value="Unassembled WGS sequence"/>
</dbReference>
<keyword evidence="3" id="KW-1185">Reference proteome</keyword>
<accession>A0A9P3LFD3</accession>
<name>A0A9P3LFD3_9APHY</name>
<evidence type="ECO:0008006" key="4">
    <source>
        <dbReference type="Google" id="ProtNLM"/>
    </source>
</evidence>
<evidence type="ECO:0000313" key="2">
    <source>
        <dbReference type="EMBL" id="GJE93431.1"/>
    </source>
</evidence>
<dbReference type="EMBL" id="BPQB01000032">
    <property type="protein sequence ID" value="GJE93431.1"/>
    <property type="molecule type" value="Genomic_DNA"/>
</dbReference>
<gene>
    <name evidence="2" type="ORF">PsYK624_095900</name>
</gene>
<feature type="region of interest" description="Disordered" evidence="1">
    <location>
        <begin position="1"/>
        <end position="30"/>
    </location>
</feature>